<dbReference type="Proteomes" id="UP001054837">
    <property type="component" value="Unassembled WGS sequence"/>
</dbReference>
<dbReference type="EMBL" id="BPLQ01009636">
    <property type="protein sequence ID" value="GIY45551.1"/>
    <property type="molecule type" value="Genomic_DNA"/>
</dbReference>
<name>A0AAV4TJH8_9ARAC</name>
<comment type="caution">
    <text evidence="1">The sequence shown here is derived from an EMBL/GenBank/DDBJ whole genome shotgun (WGS) entry which is preliminary data.</text>
</comment>
<evidence type="ECO:0000313" key="2">
    <source>
        <dbReference type="Proteomes" id="UP001054837"/>
    </source>
</evidence>
<gene>
    <name evidence="1" type="ORF">CDAR_545121</name>
</gene>
<keyword evidence="2" id="KW-1185">Reference proteome</keyword>
<proteinExistence type="predicted"/>
<dbReference type="AlphaFoldDB" id="A0AAV4TJH8"/>
<evidence type="ECO:0000313" key="1">
    <source>
        <dbReference type="EMBL" id="GIY45551.1"/>
    </source>
</evidence>
<sequence length="74" mass="8269">MIEKKMKPNIRYPGTRLTAFSTPHITLCPIKKDTPFPALTTNDISGSFSDGVWETHFFVYLVSSFPEFDGDGVA</sequence>
<accession>A0AAV4TJH8</accession>
<protein>
    <submittedName>
        <fullName evidence="1">Uncharacterized protein</fullName>
    </submittedName>
</protein>
<reference evidence="1 2" key="1">
    <citation type="submission" date="2021-06" db="EMBL/GenBank/DDBJ databases">
        <title>Caerostris darwini draft genome.</title>
        <authorList>
            <person name="Kono N."/>
            <person name="Arakawa K."/>
        </authorList>
    </citation>
    <scope>NUCLEOTIDE SEQUENCE [LARGE SCALE GENOMIC DNA]</scope>
</reference>
<organism evidence="1 2">
    <name type="scientific">Caerostris darwini</name>
    <dbReference type="NCBI Taxonomy" id="1538125"/>
    <lineage>
        <taxon>Eukaryota</taxon>
        <taxon>Metazoa</taxon>
        <taxon>Ecdysozoa</taxon>
        <taxon>Arthropoda</taxon>
        <taxon>Chelicerata</taxon>
        <taxon>Arachnida</taxon>
        <taxon>Araneae</taxon>
        <taxon>Araneomorphae</taxon>
        <taxon>Entelegynae</taxon>
        <taxon>Araneoidea</taxon>
        <taxon>Araneidae</taxon>
        <taxon>Caerostris</taxon>
    </lineage>
</organism>